<evidence type="ECO:0000256" key="5">
    <source>
        <dbReference type="ARBA" id="ARBA00023049"/>
    </source>
</evidence>
<dbReference type="NCBIfam" id="TIGR02289">
    <property type="entry name" value="M3_not_pepF"/>
    <property type="match status" value="1"/>
</dbReference>
<dbReference type="RefSeq" id="WP_053521462.1">
    <property type="nucleotide sequence ID" value="NZ_LHCF01000007.1"/>
</dbReference>
<dbReference type="Proteomes" id="UP000037386">
    <property type="component" value="Unassembled WGS sequence"/>
</dbReference>
<keyword evidence="2 6" id="KW-0479">Metal-binding</keyword>
<protein>
    <submittedName>
        <fullName evidence="8">Oligoendopeptidase F</fullName>
    </submittedName>
</protein>
<keyword evidence="1 6" id="KW-0645">Protease</keyword>
<evidence type="ECO:0000256" key="6">
    <source>
        <dbReference type="RuleBase" id="RU003435"/>
    </source>
</evidence>
<dbReference type="GO" id="GO:0046872">
    <property type="term" value="F:metal ion binding"/>
    <property type="evidence" value="ECO:0007669"/>
    <property type="project" value="UniProtKB-UniRule"/>
</dbReference>
<dbReference type="Pfam" id="PF01432">
    <property type="entry name" value="Peptidase_M3"/>
    <property type="match status" value="1"/>
</dbReference>
<feature type="domain" description="Peptidase M3A/M3B catalytic" evidence="7">
    <location>
        <begin position="166"/>
        <end position="547"/>
    </location>
</feature>
<evidence type="ECO:0000259" key="7">
    <source>
        <dbReference type="Pfam" id="PF01432"/>
    </source>
</evidence>
<dbReference type="STRING" id="479893.CPX_001565"/>
<dbReference type="InterPro" id="IPR011976">
    <property type="entry name" value="Pept_M3B_oligopep-rel"/>
</dbReference>
<dbReference type="GO" id="GO:0006508">
    <property type="term" value="P:proteolysis"/>
    <property type="evidence" value="ECO:0007669"/>
    <property type="project" value="UniProtKB-KW"/>
</dbReference>
<dbReference type="InterPro" id="IPR001567">
    <property type="entry name" value="Pept_M3A_M3B_dom"/>
</dbReference>
<evidence type="ECO:0000313" key="8">
    <source>
        <dbReference type="EMBL" id="KOR75442.1"/>
    </source>
</evidence>
<dbReference type="EMBL" id="LHCF01000007">
    <property type="protein sequence ID" value="KOR75442.1"/>
    <property type="molecule type" value="Genomic_DNA"/>
</dbReference>
<dbReference type="PANTHER" id="PTHR11804:SF28">
    <property type="entry name" value="OLIGOENDOPEPTIDASE F"/>
    <property type="match status" value="1"/>
</dbReference>
<evidence type="ECO:0000256" key="1">
    <source>
        <dbReference type="ARBA" id="ARBA00022670"/>
    </source>
</evidence>
<comment type="similarity">
    <text evidence="6">Belongs to the peptidase M3 family.</text>
</comment>
<dbReference type="GO" id="GO:0006518">
    <property type="term" value="P:peptide metabolic process"/>
    <property type="evidence" value="ECO:0007669"/>
    <property type="project" value="TreeGrafter"/>
</dbReference>
<gene>
    <name evidence="8" type="ORF">CPX_001565</name>
</gene>
<dbReference type="AlphaFoldDB" id="A0A0M1MZW7"/>
<evidence type="ECO:0000256" key="3">
    <source>
        <dbReference type="ARBA" id="ARBA00022801"/>
    </source>
</evidence>
<comment type="caution">
    <text evidence="8">The sequence shown here is derived from an EMBL/GenBank/DDBJ whole genome shotgun (WGS) entry which is preliminary data.</text>
</comment>
<evidence type="ECO:0000256" key="2">
    <source>
        <dbReference type="ARBA" id="ARBA00022723"/>
    </source>
</evidence>
<name>A0A0M1MZW7_9MOLU</name>
<dbReference type="PATRIC" id="fig|479893.3.peg.358"/>
<accession>A0A0M1MZW7</accession>
<keyword evidence="4 6" id="KW-0862">Zinc</keyword>
<dbReference type="SUPFAM" id="SSF55486">
    <property type="entry name" value="Metalloproteases ('zincins'), catalytic domain"/>
    <property type="match status" value="1"/>
</dbReference>
<reference evidence="9" key="1">
    <citation type="submission" date="2015-05" db="EMBL/GenBank/DDBJ databases">
        <title>Draft genome sequence of 'Candidatus Phytoplasma Pruni' strain CX, a plant pathogenic bacterium.</title>
        <authorList>
            <person name="Lee I.-M."/>
            <person name="Bottner-Parker K.D."/>
            <person name="Shao J."/>
            <person name="Gundersen-Rindal D.E."/>
            <person name="Zhao Y."/>
            <person name="Davis R.E."/>
        </authorList>
    </citation>
    <scope>NUCLEOTIDE SEQUENCE [LARGE SCALE GENOMIC DNA]</scope>
    <source>
        <strain evidence="9">CX</strain>
    </source>
</reference>
<dbReference type="PANTHER" id="PTHR11804">
    <property type="entry name" value="PROTEASE M3 THIMET OLIGOPEPTIDASE-RELATED"/>
    <property type="match status" value="1"/>
</dbReference>
<proteinExistence type="inferred from homology"/>
<keyword evidence="3 6" id="KW-0378">Hydrolase</keyword>
<evidence type="ECO:0000313" key="9">
    <source>
        <dbReference type="Proteomes" id="UP000037386"/>
    </source>
</evidence>
<dbReference type="GO" id="GO:0004222">
    <property type="term" value="F:metalloendopeptidase activity"/>
    <property type="evidence" value="ECO:0007669"/>
    <property type="project" value="InterPro"/>
</dbReference>
<dbReference type="Gene3D" id="1.10.1370.30">
    <property type="match status" value="1"/>
</dbReference>
<sequence length="562" mass="66385">MKFSQFPYQRPDMEEIKKNILPVIEKFLDYSLEKQIKSLKEVNRITDEINSMATLASIRNNVNTKDPFYQEEQAFWDHNGPLLSEWQFDLSQKMVQSKHYEGLVKEFGELLLQKTHLFLKTFDAKIIPFLQKENALTTEYKKLIADPSVNFRGEKYNLSQMVTFLSVLDRDTRKEAQLAISAFFEKNEKEYDRIYDNLVQVRNEMAHLLGYKNFVQLGYDRLGRVDYNIDQVASYRENILTNILPFYHKNLTKKSRRIGIYKLQSYDAKFNFLSGNPTPKGGVDFQVEQAKKMYSEMSEETNHLFNLLVDKELLELESKPNKVGGGYCTYLPKFQSPFVFANFNGTSDDVDVLTHEMGHAFQVYQSRHLIPEYRFPTLEAAEIHSMGMEFLAWPWMHHFFQKDSEKYKFSHLSESLNFLLYGALVDHFQYEVYQKPEMTPEERKKVWHELEQKYLPLQNFEEDKFLQKGVYWYRQGHIFSSPFYYIDYTLAQVSALEIWALSQENYPQTWQLYLSLCQKGGSESFVNLLKHSGLNNPFEKDTLKNIALKVDQYLDQINDGNF</sequence>
<keyword evidence="5 6" id="KW-0482">Metalloprotease</keyword>
<dbReference type="OrthoDB" id="9762795at2"/>
<dbReference type="CDD" id="cd09606">
    <property type="entry name" value="M3B_PepF"/>
    <property type="match status" value="1"/>
</dbReference>
<dbReference type="InterPro" id="IPR045090">
    <property type="entry name" value="Pept_M3A_M3B"/>
</dbReference>
<evidence type="ECO:0000256" key="4">
    <source>
        <dbReference type="ARBA" id="ARBA00022833"/>
    </source>
</evidence>
<comment type="cofactor">
    <cofactor evidence="6">
        <name>Zn(2+)</name>
        <dbReference type="ChEBI" id="CHEBI:29105"/>
    </cofactor>
    <text evidence="6">Binds 1 zinc ion.</text>
</comment>
<organism evidence="8 9">
    <name type="scientific">Candidatus Phytoplasma pruni</name>
    <dbReference type="NCBI Taxonomy" id="479893"/>
    <lineage>
        <taxon>Bacteria</taxon>
        <taxon>Bacillati</taxon>
        <taxon>Mycoplasmatota</taxon>
        <taxon>Mollicutes</taxon>
        <taxon>Acholeplasmatales</taxon>
        <taxon>Acholeplasmataceae</taxon>
        <taxon>Candidatus Phytoplasma</taxon>
        <taxon>16SrIII (X-disease group)</taxon>
    </lineage>
</organism>